<dbReference type="InterPro" id="IPR001882">
    <property type="entry name" value="Biotin_BS"/>
</dbReference>
<evidence type="ECO:0000256" key="4">
    <source>
        <dbReference type="ARBA" id="ARBA00022741"/>
    </source>
</evidence>
<dbReference type="GO" id="GO:0006633">
    <property type="term" value="P:fatty acid biosynthetic process"/>
    <property type="evidence" value="ECO:0007669"/>
    <property type="project" value="UniProtKB-UniPathway"/>
</dbReference>
<dbReference type="Gene3D" id="3.30.470.20">
    <property type="entry name" value="ATP-grasp fold, B domain"/>
    <property type="match status" value="1"/>
</dbReference>
<protein>
    <submittedName>
        <fullName evidence="14">Uncharacterized protein</fullName>
    </submittedName>
</protein>
<feature type="domain" description="ATP-grasp" evidence="12">
    <location>
        <begin position="2"/>
        <end position="198"/>
    </location>
</feature>
<dbReference type="AlphaFoldDB" id="A0A382GN66"/>
<dbReference type="Pfam" id="PF00364">
    <property type="entry name" value="Biotin_lipoyl"/>
    <property type="match status" value="1"/>
</dbReference>
<dbReference type="GO" id="GO:0003989">
    <property type="term" value="F:acetyl-CoA carboxylase activity"/>
    <property type="evidence" value="ECO:0007669"/>
    <property type="project" value="InterPro"/>
</dbReference>
<feature type="domain" description="Biotin carboxylation" evidence="13">
    <location>
        <begin position="49"/>
        <end position="328"/>
    </location>
</feature>
<dbReference type="SUPFAM" id="SSF51230">
    <property type="entry name" value="Single hybrid motif"/>
    <property type="match status" value="1"/>
</dbReference>
<keyword evidence="5" id="KW-0276">Fatty acid metabolism</keyword>
<dbReference type="Pfam" id="PF02786">
    <property type="entry name" value="CPSase_L_D2"/>
    <property type="match status" value="1"/>
</dbReference>
<gene>
    <name evidence="14" type="ORF">METZ01_LOCUS229079</name>
</gene>
<dbReference type="InterPro" id="IPR011054">
    <property type="entry name" value="Rudment_hybrid_motif"/>
</dbReference>
<dbReference type="PANTHER" id="PTHR18866:SF33">
    <property type="entry name" value="METHYLCROTONOYL-COA CARBOXYLASE SUBUNIT ALPHA, MITOCHONDRIAL-RELATED"/>
    <property type="match status" value="1"/>
</dbReference>
<sequence length="460" mass="48726">ARAAAERAGVAGVPGSTDPITDPDQVRAFAAAHGWPVLIKAVYGGGGRGMKVVLGHEEADAAIESARRESMAAFGHDDLYLERYLSAPRHIEVQVLADTHGNVVHLGDRDCSAQRRHQKLVEEAPAPGLPEAVRAAMGEAAVAVARSCHYANAGTVEFLYEDGEFFYLETNTRLQVEHPVTEMVTGIDLVEQQLRVAAGEPLGFDQSDVVMSGHAIEVRINAEDPAGGRFLPSPGRITTLRVPDGFGVRFDGGYEAGDEVSQFYDNLLGKLVVWGADRNAAIRRGLRALSELQVTGVATTAPAGTAILNHPDFAAAVHSTRWVEDVLDLSGVGLARDTGPSREGAGREIRRETTVEVNGRRFAVGVWVPEVTGSARARHSRASRRTAGSGSGEAVAPMQGTIVKVFVEVGDAIEAGQAVCVLEAMKMENHVAAERSGVVVEVRVSEGNLVGAGDVLVVVD</sequence>
<evidence type="ECO:0000256" key="6">
    <source>
        <dbReference type="ARBA" id="ARBA00022840"/>
    </source>
</evidence>
<keyword evidence="3" id="KW-0436">Ligase</keyword>
<dbReference type="InterPro" id="IPR001249">
    <property type="entry name" value="AcCoA_biotinCC"/>
</dbReference>
<evidence type="ECO:0000256" key="5">
    <source>
        <dbReference type="ARBA" id="ARBA00022832"/>
    </source>
</evidence>
<evidence type="ECO:0000256" key="7">
    <source>
        <dbReference type="ARBA" id="ARBA00023098"/>
    </source>
</evidence>
<keyword evidence="4" id="KW-0547">Nucleotide-binding</keyword>
<proteinExistence type="predicted"/>
<evidence type="ECO:0000256" key="3">
    <source>
        <dbReference type="ARBA" id="ARBA00022598"/>
    </source>
</evidence>
<accession>A0A382GN66</accession>
<evidence type="ECO:0000259" key="13">
    <source>
        <dbReference type="PROSITE" id="PS50979"/>
    </source>
</evidence>
<dbReference type="FunFam" id="2.40.50.100:FF:000003">
    <property type="entry name" value="Acetyl-CoA carboxylase biotin carboxyl carrier protein"/>
    <property type="match status" value="1"/>
</dbReference>
<dbReference type="PROSITE" id="PS50979">
    <property type="entry name" value="BC"/>
    <property type="match status" value="1"/>
</dbReference>
<dbReference type="InterPro" id="IPR000089">
    <property type="entry name" value="Biotin_lipoyl"/>
</dbReference>
<name>A0A382GN66_9ZZZZ</name>
<dbReference type="Pfam" id="PF02785">
    <property type="entry name" value="Biotin_carb_C"/>
    <property type="match status" value="1"/>
</dbReference>
<dbReference type="SUPFAM" id="SSF51246">
    <property type="entry name" value="Rudiment single hybrid motif"/>
    <property type="match status" value="1"/>
</dbReference>
<dbReference type="Gene3D" id="2.40.50.100">
    <property type="match status" value="1"/>
</dbReference>
<keyword evidence="6" id="KW-0067">ATP-binding</keyword>
<dbReference type="UniPathway" id="UPA00094"/>
<feature type="region of interest" description="Disordered" evidence="10">
    <location>
        <begin position="1"/>
        <end position="21"/>
    </location>
</feature>
<dbReference type="PROSITE" id="PS50975">
    <property type="entry name" value="ATP_GRASP"/>
    <property type="match status" value="1"/>
</dbReference>
<dbReference type="PRINTS" id="PR01071">
    <property type="entry name" value="ACOABIOTINCC"/>
</dbReference>
<dbReference type="CDD" id="cd06850">
    <property type="entry name" value="biotinyl_domain"/>
    <property type="match status" value="1"/>
</dbReference>
<dbReference type="SMART" id="SM00878">
    <property type="entry name" value="Biotin_carb_C"/>
    <property type="match status" value="1"/>
</dbReference>
<dbReference type="InterPro" id="IPR005482">
    <property type="entry name" value="Biotin_COase_C"/>
</dbReference>
<evidence type="ECO:0000256" key="9">
    <source>
        <dbReference type="ARBA" id="ARBA00023267"/>
    </source>
</evidence>
<evidence type="ECO:0000256" key="2">
    <source>
        <dbReference type="ARBA" id="ARBA00022516"/>
    </source>
</evidence>
<dbReference type="InterPro" id="IPR011761">
    <property type="entry name" value="ATP-grasp"/>
</dbReference>
<dbReference type="GO" id="GO:0009317">
    <property type="term" value="C:acetyl-CoA carboxylase complex"/>
    <property type="evidence" value="ECO:0007669"/>
    <property type="project" value="InterPro"/>
</dbReference>
<dbReference type="PANTHER" id="PTHR18866">
    <property type="entry name" value="CARBOXYLASE:PYRUVATE/ACETYL-COA/PROPIONYL-COA CARBOXYLASE"/>
    <property type="match status" value="1"/>
</dbReference>
<dbReference type="SUPFAM" id="SSF56059">
    <property type="entry name" value="Glutathione synthetase ATP-binding domain-like"/>
    <property type="match status" value="1"/>
</dbReference>
<dbReference type="Gene3D" id="3.30.1490.20">
    <property type="entry name" value="ATP-grasp fold, A domain"/>
    <property type="match status" value="1"/>
</dbReference>
<feature type="compositionally biased region" description="Low complexity" evidence="10">
    <location>
        <begin position="1"/>
        <end position="13"/>
    </location>
</feature>
<dbReference type="InterPro" id="IPR013815">
    <property type="entry name" value="ATP_grasp_subdomain_1"/>
</dbReference>
<dbReference type="InterPro" id="IPR011053">
    <property type="entry name" value="Single_hybrid_motif"/>
</dbReference>
<organism evidence="14">
    <name type="scientific">marine metagenome</name>
    <dbReference type="NCBI Taxonomy" id="408172"/>
    <lineage>
        <taxon>unclassified sequences</taxon>
        <taxon>metagenomes</taxon>
        <taxon>ecological metagenomes</taxon>
    </lineage>
</organism>
<dbReference type="GO" id="GO:0005524">
    <property type="term" value="F:ATP binding"/>
    <property type="evidence" value="ECO:0007669"/>
    <property type="project" value="UniProtKB-KW"/>
</dbReference>
<dbReference type="PROSITE" id="PS00188">
    <property type="entry name" value="BIOTIN"/>
    <property type="match status" value="1"/>
</dbReference>
<dbReference type="InterPro" id="IPR005479">
    <property type="entry name" value="CPAse_ATP-bd"/>
</dbReference>
<evidence type="ECO:0000256" key="8">
    <source>
        <dbReference type="ARBA" id="ARBA00023160"/>
    </source>
</evidence>
<dbReference type="PROSITE" id="PS50968">
    <property type="entry name" value="BIOTINYL_LIPOYL"/>
    <property type="match status" value="1"/>
</dbReference>
<evidence type="ECO:0000256" key="1">
    <source>
        <dbReference type="ARBA" id="ARBA00005194"/>
    </source>
</evidence>
<reference evidence="14" key="1">
    <citation type="submission" date="2018-05" db="EMBL/GenBank/DDBJ databases">
        <authorList>
            <person name="Lanie J.A."/>
            <person name="Ng W.-L."/>
            <person name="Kazmierczak K.M."/>
            <person name="Andrzejewski T.M."/>
            <person name="Davidsen T.M."/>
            <person name="Wayne K.J."/>
            <person name="Tettelin H."/>
            <person name="Glass J.I."/>
            <person name="Rusch D."/>
            <person name="Podicherti R."/>
            <person name="Tsui H.-C.T."/>
            <person name="Winkler M.E."/>
        </authorList>
    </citation>
    <scope>NUCLEOTIDE SEQUENCE</scope>
</reference>
<evidence type="ECO:0000256" key="10">
    <source>
        <dbReference type="SAM" id="MobiDB-lite"/>
    </source>
</evidence>
<comment type="pathway">
    <text evidence="1">Lipid metabolism; fatty acid biosynthesis.</text>
</comment>
<feature type="non-terminal residue" evidence="14">
    <location>
        <position position="1"/>
    </location>
</feature>
<dbReference type="EMBL" id="UINC01056330">
    <property type="protein sequence ID" value="SVB76225.1"/>
    <property type="molecule type" value="Genomic_DNA"/>
</dbReference>
<dbReference type="InterPro" id="IPR011764">
    <property type="entry name" value="Biotin_carboxylation_dom"/>
</dbReference>
<feature type="domain" description="Lipoyl-binding" evidence="11">
    <location>
        <begin position="384"/>
        <end position="460"/>
    </location>
</feature>
<evidence type="ECO:0000259" key="12">
    <source>
        <dbReference type="PROSITE" id="PS50975"/>
    </source>
</evidence>
<keyword evidence="7" id="KW-0443">Lipid metabolism</keyword>
<evidence type="ECO:0000313" key="14">
    <source>
        <dbReference type="EMBL" id="SVB76225.1"/>
    </source>
</evidence>
<keyword evidence="2" id="KW-0444">Lipid biosynthesis</keyword>
<dbReference type="InterPro" id="IPR050856">
    <property type="entry name" value="Biotin_carboxylase_complex"/>
</dbReference>
<keyword evidence="9" id="KW-0092">Biotin</keyword>
<keyword evidence="8" id="KW-0275">Fatty acid biosynthesis</keyword>
<dbReference type="GO" id="GO:0046872">
    <property type="term" value="F:metal ion binding"/>
    <property type="evidence" value="ECO:0007669"/>
    <property type="project" value="InterPro"/>
</dbReference>
<evidence type="ECO:0000259" key="11">
    <source>
        <dbReference type="PROSITE" id="PS50968"/>
    </source>
</evidence>